<protein>
    <submittedName>
        <fullName evidence="2">Uncharacterized protein</fullName>
    </submittedName>
</protein>
<name>A0A239GTV1_9ACTN</name>
<proteinExistence type="predicted"/>
<dbReference type="EMBL" id="FZOO01000007">
    <property type="protein sequence ID" value="SNS72208.1"/>
    <property type="molecule type" value="Genomic_DNA"/>
</dbReference>
<feature type="region of interest" description="Disordered" evidence="1">
    <location>
        <begin position="95"/>
        <end position="163"/>
    </location>
</feature>
<dbReference type="AlphaFoldDB" id="A0A239GTV1"/>
<reference evidence="3" key="1">
    <citation type="submission" date="2017-06" db="EMBL/GenBank/DDBJ databases">
        <authorList>
            <person name="Varghese N."/>
            <person name="Submissions S."/>
        </authorList>
    </citation>
    <scope>NUCLEOTIDE SEQUENCE [LARGE SCALE GENOMIC DNA]</scope>
    <source>
        <strain evidence="3">DSM 46839</strain>
    </source>
</reference>
<feature type="compositionally biased region" description="Low complexity" evidence="1">
    <location>
        <begin position="112"/>
        <end position="138"/>
    </location>
</feature>
<evidence type="ECO:0000313" key="2">
    <source>
        <dbReference type="EMBL" id="SNS72208.1"/>
    </source>
</evidence>
<evidence type="ECO:0000256" key="1">
    <source>
        <dbReference type="SAM" id="MobiDB-lite"/>
    </source>
</evidence>
<sequence>MFLLLRRSCTAARAGETPQECSGPGEGPPQSVADDPRRVDVSPRPPRHLPGTVADGILAHLLIEDGVPGACPGRSSRPYSMRPSNSATVRCWRQPKSHRAISVPSGRRRRSCSSGVGRPSRLSSTRLRLSPTLSLRPSANVMTRAARRTPGTPPMPARHSVSRPRVVLRVARAASAMTTAGSNGRVRATSTRVRVRSVTATPATAATSASASRATCRCTRLVPLPFAGGRRRTCTRSRRTFQSGRPCRTAAETWLTTAGTRRSATVAATTAACRTAPESVEASCR</sequence>
<evidence type="ECO:0000313" key="3">
    <source>
        <dbReference type="Proteomes" id="UP000198373"/>
    </source>
</evidence>
<feature type="region of interest" description="Disordered" evidence="1">
    <location>
        <begin position="178"/>
        <end position="199"/>
    </location>
</feature>
<organism evidence="2 3">
    <name type="scientific">Geodermatophilus pulveris</name>
    <dbReference type="NCBI Taxonomy" id="1564159"/>
    <lineage>
        <taxon>Bacteria</taxon>
        <taxon>Bacillati</taxon>
        <taxon>Actinomycetota</taxon>
        <taxon>Actinomycetes</taxon>
        <taxon>Geodermatophilales</taxon>
        <taxon>Geodermatophilaceae</taxon>
        <taxon>Geodermatophilus</taxon>
    </lineage>
</organism>
<accession>A0A239GTV1</accession>
<keyword evidence="3" id="KW-1185">Reference proteome</keyword>
<gene>
    <name evidence="2" type="ORF">SAMN06893096_10744</name>
</gene>
<dbReference type="Proteomes" id="UP000198373">
    <property type="component" value="Unassembled WGS sequence"/>
</dbReference>
<feature type="compositionally biased region" description="Low complexity" evidence="1">
    <location>
        <begin position="185"/>
        <end position="199"/>
    </location>
</feature>
<feature type="region of interest" description="Disordered" evidence="1">
    <location>
        <begin position="13"/>
        <end position="50"/>
    </location>
</feature>